<dbReference type="STRING" id="576137.A0A1L7XC74"/>
<keyword evidence="4" id="KW-0812">Transmembrane</keyword>
<gene>
    <name evidence="6" type="ORF">PAC_12464</name>
</gene>
<dbReference type="CDD" id="cd12087">
    <property type="entry name" value="TM_EGFR-like"/>
    <property type="match status" value="1"/>
</dbReference>
<proteinExistence type="predicted"/>
<evidence type="ECO:0000256" key="5">
    <source>
        <dbReference type="SAM" id="SignalP"/>
    </source>
</evidence>
<protein>
    <recommendedName>
        <fullName evidence="8">Kelch repeat-containing protein</fullName>
    </recommendedName>
</protein>
<keyword evidence="7" id="KW-1185">Reference proteome</keyword>
<evidence type="ECO:0000313" key="7">
    <source>
        <dbReference type="Proteomes" id="UP000184330"/>
    </source>
</evidence>
<dbReference type="Proteomes" id="UP000184330">
    <property type="component" value="Unassembled WGS sequence"/>
</dbReference>
<evidence type="ECO:0000256" key="3">
    <source>
        <dbReference type="SAM" id="MobiDB-lite"/>
    </source>
</evidence>
<reference evidence="6 7" key="1">
    <citation type="submission" date="2016-03" db="EMBL/GenBank/DDBJ databases">
        <authorList>
            <person name="Ploux O."/>
        </authorList>
    </citation>
    <scope>NUCLEOTIDE SEQUENCE [LARGE SCALE GENOMIC DNA]</scope>
    <source>
        <strain evidence="6 7">UAMH 11012</strain>
    </source>
</reference>
<dbReference type="PANTHER" id="PTHR46228:SF2">
    <property type="entry name" value="KELCH REPEAT PROTEIN (AFU_ORTHOLOGUE AFUA_4G14350)"/>
    <property type="match status" value="1"/>
</dbReference>
<evidence type="ECO:0008006" key="8">
    <source>
        <dbReference type="Google" id="ProtNLM"/>
    </source>
</evidence>
<evidence type="ECO:0000256" key="1">
    <source>
        <dbReference type="ARBA" id="ARBA00022441"/>
    </source>
</evidence>
<feature type="chain" id="PRO_5013313015" description="Kelch repeat-containing protein" evidence="5">
    <location>
        <begin position="18"/>
        <end position="844"/>
    </location>
</feature>
<sequence length="844" mass="89890">MFRSLLVAGFLVRLCAAQQSGWQANQVNATMCYWDSPRAAVVRDTLYIDGGALWWTPGMADGSSGPPTSDDNPLGIVYQLNFNTSFNATASTNFSKSVFTTQSKSNGAANNVAPNYYDGTMLANDFEWFIYGGLITQTQEYTPPDGDIAAVYEVYGYGPPKQFHAGYIVEKLPDGVTRYVTNGAGVSVPSENLGFYFSGLTSASHGEIYYQTSNESQNADVLSNTMIKLDMTVQTQETWKNLTLPTTVPGRINAELVWVPVSKQGVLVAIGGVIDAAFTSLSLSLNATQVAQTNKTSPGLMSTVSVYDIAEGIWYEQPTWETPPPMLTQGCTVMASAQDGSSHNIYWYGGWDGIDATDSSFNDDVWVLSIPTFMWMKVASGPIAGHARAGHRCTKPYPDTMFVVGGYSQLSGTTPQCLKDLNGKDGGFIQIFNLSTASWISSYDPNVWSNYTVPTMISSIIGGTGTGSATQTTPSPSGFANASMASLFGTPYNTSKIATWYPYHATSPSTTPTNSSTPSVSPVPKGSSTPSYLGPVLGVVLGLFFLTLAIVAFLIWRRRHLFKSSAAGGQSENGTMDNRRWVTNWLRATPADAKAPTVTTDETPMSPYDQDERVEMPMAEVQGRQVYEMMDTSPLNELHSNPTPDTGTGLHPIPMAIVPNSNPNSPAFRTRGLAPSTSVTSATSNASSVSHVSHVSDPSGTNSNSPQRPPVSPVLGGDTGVDRSGFISGVSNVSESDRKHLRGISETSVSTDGGRLSFVTPMETPSMSRGLGLELGEDSGVPPPAPDPPIRASAVSPLTPPQGVGIEGGDYLGAKGEKESPSTKRKSNFSEELGEDEGSSGGRK</sequence>
<feature type="compositionally biased region" description="Low complexity" evidence="3">
    <location>
        <begin position="676"/>
        <end position="696"/>
    </location>
</feature>
<dbReference type="OrthoDB" id="10251809at2759"/>
<feature type="region of interest" description="Disordered" evidence="3">
    <location>
        <begin position="656"/>
        <end position="844"/>
    </location>
</feature>
<feature type="region of interest" description="Disordered" evidence="3">
    <location>
        <begin position="507"/>
        <end position="527"/>
    </location>
</feature>
<keyword evidence="4" id="KW-0472">Membrane</keyword>
<feature type="signal peptide" evidence="5">
    <location>
        <begin position="1"/>
        <end position="17"/>
    </location>
</feature>
<feature type="transmembrane region" description="Helical" evidence="4">
    <location>
        <begin position="532"/>
        <end position="556"/>
    </location>
</feature>
<evidence type="ECO:0000256" key="2">
    <source>
        <dbReference type="ARBA" id="ARBA00022737"/>
    </source>
</evidence>
<keyword evidence="5" id="KW-0732">Signal</keyword>
<dbReference type="PANTHER" id="PTHR46228">
    <property type="entry name" value="KELCH DOMAIN-CONTAINING PROTEIN"/>
    <property type="match status" value="1"/>
</dbReference>
<evidence type="ECO:0000313" key="6">
    <source>
        <dbReference type="EMBL" id="CZR62567.1"/>
    </source>
</evidence>
<keyword evidence="1" id="KW-0880">Kelch repeat</keyword>
<evidence type="ECO:0000256" key="4">
    <source>
        <dbReference type="SAM" id="Phobius"/>
    </source>
</evidence>
<organism evidence="6 7">
    <name type="scientific">Phialocephala subalpina</name>
    <dbReference type="NCBI Taxonomy" id="576137"/>
    <lineage>
        <taxon>Eukaryota</taxon>
        <taxon>Fungi</taxon>
        <taxon>Dikarya</taxon>
        <taxon>Ascomycota</taxon>
        <taxon>Pezizomycotina</taxon>
        <taxon>Leotiomycetes</taxon>
        <taxon>Helotiales</taxon>
        <taxon>Mollisiaceae</taxon>
        <taxon>Phialocephala</taxon>
        <taxon>Phialocephala fortinii species complex</taxon>
    </lineage>
</organism>
<name>A0A1L7XC74_9HELO</name>
<dbReference type="EMBL" id="FJOG01000021">
    <property type="protein sequence ID" value="CZR62567.1"/>
    <property type="molecule type" value="Genomic_DNA"/>
</dbReference>
<keyword evidence="2" id="KW-0677">Repeat</keyword>
<accession>A0A1L7XC74</accession>
<dbReference type="SUPFAM" id="SSF50965">
    <property type="entry name" value="Galactose oxidase, central domain"/>
    <property type="match status" value="1"/>
</dbReference>
<dbReference type="InterPro" id="IPR011043">
    <property type="entry name" value="Gal_Oxase/kelch_b-propeller"/>
</dbReference>
<dbReference type="AlphaFoldDB" id="A0A1L7XC74"/>
<keyword evidence="4" id="KW-1133">Transmembrane helix</keyword>